<dbReference type="GO" id="GO:0070485">
    <property type="term" value="P:dehydro-D-arabinono-1,4-lactone biosynthetic process"/>
    <property type="evidence" value="ECO:0007669"/>
    <property type="project" value="TreeGrafter"/>
</dbReference>
<name>A0A9W9UTZ2_9EURO</name>
<evidence type="ECO:0000256" key="2">
    <source>
        <dbReference type="SAM" id="MobiDB-lite"/>
    </source>
</evidence>
<dbReference type="Pfam" id="PF00248">
    <property type="entry name" value="Aldo_ket_red"/>
    <property type="match status" value="1"/>
</dbReference>
<reference evidence="4" key="1">
    <citation type="submission" date="2022-12" db="EMBL/GenBank/DDBJ databases">
        <authorList>
            <person name="Petersen C."/>
        </authorList>
    </citation>
    <scope>NUCLEOTIDE SEQUENCE</scope>
    <source>
        <strain evidence="4">IBT 3081</strain>
    </source>
</reference>
<accession>A0A9W9UTZ2</accession>
<feature type="domain" description="NADP-dependent oxidoreductase" evidence="3">
    <location>
        <begin position="13"/>
        <end position="328"/>
    </location>
</feature>
<evidence type="ECO:0000259" key="3">
    <source>
        <dbReference type="Pfam" id="PF00248"/>
    </source>
</evidence>
<dbReference type="OrthoDB" id="5286008at2759"/>
<evidence type="ECO:0000313" key="4">
    <source>
        <dbReference type="EMBL" id="KAJ5356499.1"/>
    </source>
</evidence>
<gene>
    <name evidence="4" type="ORF">N7517_011108</name>
</gene>
<comment type="caution">
    <text evidence="4">The sequence shown here is derived from an EMBL/GenBank/DDBJ whole genome shotgun (WGS) entry which is preliminary data.</text>
</comment>
<dbReference type="EMBL" id="JAPZBT010000006">
    <property type="protein sequence ID" value="KAJ5356499.1"/>
    <property type="molecule type" value="Genomic_DNA"/>
</dbReference>
<keyword evidence="5" id="KW-1185">Reference proteome</keyword>
<organism evidence="4 5">
    <name type="scientific">Penicillium concentricum</name>
    <dbReference type="NCBI Taxonomy" id="293559"/>
    <lineage>
        <taxon>Eukaryota</taxon>
        <taxon>Fungi</taxon>
        <taxon>Dikarya</taxon>
        <taxon>Ascomycota</taxon>
        <taxon>Pezizomycotina</taxon>
        <taxon>Eurotiomycetes</taxon>
        <taxon>Eurotiomycetidae</taxon>
        <taxon>Eurotiales</taxon>
        <taxon>Aspergillaceae</taxon>
        <taxon>Penicillium</taxon>
    </lineage>
</organism>
<dbReference type="InterPro" id="IPR023210">
    <property type="entry name" value="NADP_OxRdtase_dom"/>
</dbReference>
<dbReference type="AlphaFoldDB" id="A0A9W9UTZ2"/>
<dbReference type="InterPro" id="IPR044480">
    <property type="entry name" value="Ara2-like"/>
</dbReference>
<feature type="region of interest" description="Disordered" evidence="2">
    <location>
        <begin position="442"/>
        <end position="472"/>
    </location>
</feature>
<reference evidence="4" key="2">
    <citation type="journal article" date="2023" name="IMA Fungus">
        <title>Comparative genomic study of the Penicillium genus elucidates a diverse pangenome and 15 lateral gene transfer events.</title>
        <authorList>
            <person name="Petersen C."/>
            <person name="Sorensen T."/>
            <person name="Nielsen M.R."/>
            <person name="Sondergaard T.E."/>
            <person name="Sorensen J.L."/>
            <person name="Fitzpatrick D.A."/>
            <person name="Frisvad J.C."/>
            <person name="Nielsen K.L."/>
        </authorList>
    </citation>
    <scope>NUCLEOTIDE SEQUENCE</scope>
    <source>
        <strain evidence="4">IBT 3081</strain>
    </source>
</reference>
<dbReference type="InterPro" id="IPR020471">
    <property type="entry name" value="AKR"/>
</dbReference>
<dbReference type="SUPFAM" id="SSF51430">
    <property type="entry name" value="NAD(P)-linked oxidoreductase"/>
    <property type="match status" value="1"/>
</dbReference>
<dbReference type="Proteomes" id="UP001147752">
    <property type="component" value="Unassembled WGS sequence"/>
</dbReference>
<dbReference type="PANTHER" id="PTHR42686">
    <property type="entry name" value="GH17980P-RELATED"/>
    <property type="match status" value="1"/>
</dbReference>
<dbReference type="RefSeq" id="XP_056574646.1">
    <property type="nucleotide sequence ID" value="XM_056728831.1"/>
</dbReference>
<sequence length="472" mass="51547">MRPSTPLSAALPPLIMGTATFNSQYNADPYALPTTELVQRALSRGIRAFDTSPYYGPAEELLGRALATETVQTNFPRETYHLLTKVGRVAGSSFDYSPQWIRHSVQRSLQRLHTDYLDVVYCHDVEFVTAGEVVTAVRELRRLRDEEGVLRYVGISGYPVDVLSDLAEMVLRETGEPLDIVMSYANFTLQNTRLHSHALPRLIAAGVDVVPNASPLGMGLLRRDGVPIGSMGDFHPAPNALRTAIRGASDCASRHGEKLEVVAIRFALEAWLRVGARAGGLGAPLARAPDTDPGFLSVASMGTGRRLGVSVMGVSNVAELDETLRVWHSIVDGLENWNEDDDASYFDTKLISAGPSTPSLDIPMGDVPATANILTPQEGLITDRAWSHTRGVHILQLAREIRDILGTEWVDYVWASPSPDFVNSLSEEHVAALQRIEAEERTGRKPHLTISDTGINEDAMLTPPSDVEKQLA</sequence>
<keyword evidence="1" id="KW-0560">Oxidoreductase</keyword>
<dbReference type="InterPro" id="IPR036812">
    <property type="entry name" value="NAD(P)_OxRdtase_dom_sf"/>
</dbReference>
<evidence type="ECO:0000313" key="5">
    <source>
        <dbReference type="Proteomes" id="UP001147752"/>
    </source>
</evidence>
<protein>
    <recommendedName>
        <fullName evidence="3">NADP-dependent oxidoreductase domain-containing protein</fullName>
    </recommendedName>
</protein>
<dbReference type="GO" id="GO:0005829">
    <property type="term" value="C:cytosol"/>
    <property type="evidence" value="ECO:0007669"/>
    <property type="project" value="TreeGrafter"/>
</dbReference>
<dbReference type="GeneID" id="81468014"/>
<proteinExistence type="predicted"/>
<evidence type="ECO:0000256" key="1">
    <source>
        <dbReference type="ARBA" id="ARBA00023002"/>
    </source>
</evidence>
<dbReference type="GO" id="GO:0045290">
    <property type="term" value="F:D-arabinose 1-dehydrogenase [NAD(P)+] activity"/>
    <property type="evidence" value="ECO:0007669"/>
    <property type="project" value="InterPro"/>
</dbReference>
<dbReference type="CDD" id="cd19164">
    <property type="entry name" value="AKR_ARA2"/>
    <property type="match status" value="1"/>
</dbReference>
<dbReference type="PANTHER" id="PTHR42686:SF1">
    <property type="entry name" value="GH17980P-RELATED"/>
    <property type="match status" value="1"/>
</dbReference>
<dbReference type="Gene3D" id="3.20.20.100">
    <property type="entry name" value="NADP-dependent oxidoreductase domain"/>
    <property type="match status" value="1"/>
</dbReference>